<evidence type="ECO:0000313" key="4">
    <source>
        <dbReference type="EMBL" id="BAN36310.1"/>
    </source>
</evidence>
<dbReference type="Proteomes" id="UP000015559">
    <property type="component" value="Chromosome"/>
</dbReference>
<evidence type="ECO:0000313" key="5">
    <source>
        <dbReference type="Proteomes" id="UP000015559"/>
    </source>
</evidence>
<dbReference type="AlphaFoldDB" id="S6AAW6"/>
<dbReference type="STRING" id="1163617.SCD_n02503"/>
<dbReference type="eggNOG" id="COG2823">
    <property type="taxonomic scope" value="Bacteria"/>
</dbReference>
<dbReference type="KEGG" id="sdr:SCD_n02503"/>
<dbReference type="Pfam" id="PF04972">
    <property type="entry name" value="BON"/>
    <property type="match status" value="2"/>
</dbReference>
<keyword evidence="2" id="KW-1133">Transmembrane helix</keyword>
<keyword evidence="2" id="KW-0812">Transmembrane</keyword>
<keyword evidence="1" id="KW-0732">Signal</keyword>
<name>S6AAW6_SULDS</name>
<keyword evidence="4" id="KW-0449">Lipoprotein</keyword>
<evidence type="ECO:0000259" key="3">
    <source>
        <dbReference type="PROSITE" id="PS50914"/>
    </source>
</evidence>
<dbReference type="InterPro" id="IPR051686">
    <property type="entry name" value="Lipoprotein_DolP"/>
</dbReference>
<keyword evidence="2" id="KW-0472">Membrane</keyword>
<feature type="domain" description="BON" evidence="3">
    <location>
        <begin position="152"/>
        <end position="219"/>
    </location>
</feature>
<protein>
    <submittedName>
        <fullName evidence="4">Putative periplasmic or secreted lipoprotein</fullName>
    </submittedName>
</protein>
<accession>S6AAW6</accession>
<gene>
    <name evidence="4" type="ORF">SCD_n02503</name>
</gene>
<dbReference type="PROSITE" id="PS50914">
    <property type="entry name" value="BON"/>
    <property type="match status" value="2"/>
</dbReference>
<organism evidence="4 5">
    <name type="scientific">Sulfuricella denitrificans (strain DSM 22764 / NBRC 105220 / skB26)</name>
    <dbReference type="NCBI Taxonomy" id="1163617"/>
    <lineage>
        <taxon>Bacteria</taxon>
        <taxon>Pseudomonadati</taxon>
        <taxon>Pseudomonadota</taxon>
        <taxon>Betaproteobacteria</taxon>
        <taxon>Nitrosomonadales</taxon>
        <taxon>Sulfuricellaceae</taxon>
        <taxon>Sulfuricella</taxon>
    </lineage>
</organism>
<evidence type="ECO:0000256" key="2">
    <source>
        <dbReference type="SAM" id="Phobius"/>
    </source>
</evidence>
<sequence length="219" mass="24186">MPNHKNTPKVNHCPLSCERERVGERGTSRSMASYLYLIVTTFSIINLQGCFPVVATGAGTAVLMAEDRRTSGIYIEDQGIELKASNRLDEKFKDTIHVNVTSYNRTVLITGEVPSEATKQEAETTVRGVPNVRNVLNELAIAGVSSYTSRSNDSYLTSKVKVRFVDLGKFQANHIKVVTENNVVYLLGIVKRNEADSAVEIARTTGGVQKVVKLFEYID</sequence>
<dbReference type="EMBL" id="AP013066">
    <property type="protein sequence ID" value="BAN36310.1"/>
    <property type="molecule type" value="Genomic_DNA"/>
</dbReference>
<keyword evidence="5" id="KW-1185">Reference proteome</keyword>
<proteinExistence type="predicted"/>
<dbReference type="PANTHER" id="PTHR34606:SF4">
    <property type="entry name" value="OUTER MEMBRANE LIPOPROTEIN DOLP"/>
    <property type="match status" value="1"/>
</dbReference>
<dbReference type="InterPro" id="IPR007055">
    <property type="entry name" value="BON_dom"/>
</dbReference>
<dbReference type="Gene3D" id="3.30.1340.30">
    <property type="match status" value="1"/>
</dbReference>
<dbReference type="PANTHER" id="PTHR34606">
    <property type="entry name" value="BON DOMAIN-CONTAINING PROTEIN"/>
    <property type="match status" value="1"/>
</dbReference>
<feature type="transmembrane region" description="Helical" evidence="2">
    <location>
        <begin position="34"/>
        <end position="63"/>
    </location>
</feature>
<evidence type="ECO:0000256" key="1">
    <source>
        <dbReference type="ARBA" id="ARBA00022729"/>
    </source>
</evidence>
<feature type="domain" description="BON" evidence="3">
    <location>
        <begin position="76"/>
        <end position="143"/>
    </location>
</feature>
<reference evidence="4 5" key="1">
    <citation type="journal article" date="2012" name="Appl. Environ. Microbiol.">
        <title>Draft genome sequence of a psychrotolerant sulfur-oxidizing bacterium, Sulfuricella denitrificans skB26, and proteomic insights into cold adaptation.</title>
        <authorList>
            <person name="Watanabe T."/>
            <person name="Kojima H."/>
            <person name="Fukui M."/>
        </authorList>
    </citation>
    <scope>NUCLEOTIDE SEQUENCE [LARGE SCALE GENOMIC DNA]</scope>
    <source>
        <strain evidence="5">skB26</strain>
    </source>
</reference>
<dbReference type="HOGENOM" id="CLU_083606_1_1_4"/>
<dbReference type="InterPro" id="IPR014004">
    <property type="entry name" value="Transpt-assoc_nodulatn_dom_bac"/>
</dbReference>
<dbReference type="SMART" id="SM00749">
    <property type="entry name" value="BON"/>
    <property type="match status" value="2"/>
</dbReference>